<dbReference type="InterPro" id="IPR025296">
    <property type="entry name" value="DUF4158"/>
</dbReference>
<evidence type="ECO:0000259" key="6">
    <source>
        <dbReference type="Pfam" id="PF13700"/>
    </source>
</evidence>
<proteinExistence type="inferred from homology"/>
<dbReference type="Pfam" id="PF01526">
    <property type="entry name" value="DDE_Tnp_Tn3"/>
    <property type="match status" value="1"/>
</dbReference>
<keyword evidence="3" id="KW-0238">DNA-binding</keyword>
<comment type="caution">
    <text evidence="7">The sequence shown here is derived from an EMBL/GenBank/DDBJ whole genome shotgun (WGS) entry which is preliminary data.</text>
</comment>
<dbReference type="RefSeq" id="WP_344906139.1">
    <property type="nucleotide sequence ID" value="NZ_BAAAWD010000027.1"/>
</dbReference>
<evidence type="ECO:0000256" key="4">
    <source>
        <dbReference type="ARBA" id="ARBA00023172"/>
    </source>
</evidence>
<evidence type="ECO:0000313" key="7">
    <source>
        <dbReference type="EMBL" id="GAA3037509.1"/>
    </source>
</evidence>
<accession>A0ABP6LA72</accession>
<sequence>MSTRFLSDEQLERLRSFPDIGREELNKYFTLTPREHGFLDAPGRGPEARLGLAVQLCTLPWLGYIPDDLLEIPQAALLRLAGQMAVFPGMLEQYDRVTRKRPQTRSDHLKSVLKYLTWKNPKPGSIQWKELEQFLLDRAMEHDTPSLLFQQAVEHLQAAQVVRPGVVTLMELVTTARAAAGKLTTQKVGHLLTRSMRAGLDGLLLDDPEIGTSRLRWLTTPAVEASVPAIGVSVDKLLYLRGMDAHQLDLSMLPRERRRFLATVARRSTVQGLERREERRYPILLSLVAQSAVDQLDEVIALFDQAVSARESHAKAKTDEALAERAKRGEARQLLMDVILPVLNDPGIPDEEVGGLLRDQIGLDKLREVASVSWKPLPRDHGRLAALEASYTYLRRFTPRVLSVIDFQGGPGAQDLMTALMILKELNRTHGRKVPAEAPTSFVPARYADYLAKARKAGDDTAFRHYWELCVVLALRDGLRSGDVFVPGSRRYADPGTYLFTPEQWEGKRAEFCQLVRRSATASEAIDQVKEEFHQALEELEETLANAAPNDVGAVRLDEEGRLVIPPLSAEDIPAEAKALREELAGMLPFVPIASLLIELDVRTKFLDCFTHAGGRKINLSVETRRNILAVLIAGATNLGLTRMSEACGVSYDTLAWTQEWYVREETLREANTVLVNHHYQLELAGKFGGGTMSSSDGQRFPIRRKSLTGRDMNIHGGKVLSTYTHVSDQWSTYGTKQIVPTTREANYTLDELLGNETDLPIHEHATDTHGATLVNFGLFDLVGKALTPRIRDLGKITMQRVDNPTATNALYPHAGPLLADRWNEDLIRATWDDMLRMAGSLKFGEATASLVVGKWSAASRQNTLAAAIKEWGRIRRTIHAARYLSDPVYRRKISRQLNKGESLHALRRDLHYAQQGTIVRPHLTDQTEQSWCLTILTNAVITWTTEYYAMGIKELREQGREVPDELLSFIAPGHRENINFFGFIEVDIEGETAKLDDGWRPLRPTLVNEAGTTFLLNP</sequence>
<dbReference type="Pfam" id="PF13700">
    <property type="entry name" value="DUF4158"/>
    <property type="match status" value="1"/>
</dbReference>
<dbReference type="EMBL" id="BAAAWD010000027">
    <property type="protein sequence ID" value="GAA3037509.1"/>
    <property type="molecule type" value="Genomic_DNA"/>
</dbReference>
<feature type="domain" description="Tn3 transposase DDE" evidence="5">
    <location>
        <begin position="596"/>
        <end position="983"/>
    </location>
</feature>
<dbReference type="Proteomes" id="UP001499930">
    <property type="component" value="Unassembled WGS sequence"/>
</dbReference>
<keyword evidence="8" id="KW-1185">Reference proteome</keyword>
<organism evidence="7 8">
    <name type="scientific">Streptosporangium longisporum</name>
    <dbReference type="NCBI Taxonomy" id="46187"/>
    <lineage>
        <taxon>Bacteria</taxon>
        <taxon>Bacillati</taxon>
        <taxon>Actinomycetota</taxon>
        <taxon>Actinomycetes</taxon>
        <taxon>Streptosporangiales</taxon>
        <taxon>Streptosporangiaceae</taxon>
        <taxon>Streptosporangium</taxon>
    </lineage>
</organism>
<dbReference type="NCBIfam" id="NF033527">
    <property type="entry name" value="transpos_Tn3"/>
    <property type="match status" value="1"/>
</dbReference>
<gene>
    <name evidence="7" type="ORF">GCM10017559_76720</name>
</gene>
<name>A0ABP6LA72_9ACTN</name>
<dbReference type="InterPro" id="IPR002513">
    <property type="entry name" value="Tn3_Tnp_DDE_dom"/>
</dbReference>
<evidence type="ECO:0000256" key="3">
    <source>
        <dbReference type="ARBA" id="ARBA00023125"/>
    </source>
</evidence>
<evidence type="ECO:0000256" key="2">
    <source>
        <dbReference type="ARBA" id="ARBA00022578"/>
    </source>
</evidence>
<evidence type="ECO:0000259" key="5">
    <source>
        <dbReference type="Pfam" id="PF01526"/>
    </source>
</evidence>
<evidence type="ECO:0000256" key="1">
    <source>
        <dbReference type="ARBA" id="ARBA00009402"/>
    </source>
</evidence>
<feature type="domain" description="DUF4158" evidence="6">
    <location>
        <begin position="5"/>
        <end position="176"/>
    </location>
</feature>
<reference evidence="8" key="1">
    <citation type="journal article" date="2019" name="Int. J. Syst. Evol. Microbiol.">
        <title>The Global Catalogue of Microorganisms (GCM) 10K type strain sequencing project: providing services to taxonomists for standard genome sequencing and annotation.</title>
        <authorList>
            <consortium name="The Broad Institute Genomics Platform"/>
            <consortium name="The Broad Institute Genome Sequencing Center for Infectious Disease"/>
            <person name="Wu L."/>
            <person name="Ma J."/>
        </authorList>
    </citation>
    <scope>NUCLEOTIDE SEQUENCE [LARGE SCALE GENOMIC DNA]</scope>
    <source>
        <strain evidence="8">JCM 3106</strain>
    </source>
</reference>
<comment type="similarity">
    <text evidence="1">Belongs to the transposase 7 family.</text>
</comment>
<evidence type="ECO:0000313" key="8">
    <source>
        <dbReference type="Proteomes" id="UP001499930"/>
    </source>
</evidence>
<protein>
    <submittedName>
        <fullName evidence="7">Tn3-like element TnAs3 family transposase</fullName>
    </submittedName>
</protein>
<keyword evidence="4" id="KW-0233">DNA recombination</keyword>
<dbReference type="InterPro" id="IPR047653">
    <property type="entry name" value="Tn3-like_transpos"/>
</dbReference>
<keyword evidence="2" id="KW-0815">Transposition</keyword>